<evidence type="ECO:0000313" key="1">
    <source>
        <dbReference type="EMBL" id="VDK40371.1"/>
    </source>
</evidence>
<reference evidence="1 2" key="1">
    <citation type="submission" date="2018-11" db="EMBL/GenBank/DDBJ databases">
        <authorList>
            <consortium name="Pathogen Informatics"/>
        </authorList>
    </citation>
    <scope>NUCLEOTIDE SEQUENCE [LARGE SCALE GENOMIC DNA]</scope>
</reference>
<dbReference type="OrthoDB" id="6682367at2759"/>
<dbReference type="EMBL" id="UYRU01006731">
    <property type="protein sequence ID" value="VDK40371.1"/>
    <property type="molecule type" value="Genomic_DNA"/>
</dbReference>
<name>A0A3P6R8T8_DIBLA</name>
<accession>A0A3P6R8T8</accession>
<evidence type="ECO:0000313" key="2">
    <source>
        <dbReference type="Proteomes" id="UP000281553"/>
    </source>
</evidence>
<proteinExistence type="predicted"/>
<protein>
    <submittedName>
        <fullName evidence="1">Uncharacterized protein</fullName>
    </submittedName>
</protein>
<dbReference type="Proteomes" id="UP000281553">
    <property type="component" value="Unassembled WGS sequence"/>
</dbReference>
<gene>
    <name evidence="1" type="ORF">DILT_LOCUS1132</name>
</gene>
<sequence length="66" mass="7699">MELLYDKENETRFLEQYGSGDYTSQINVDESKRPASAKNLLKEYKEYNLKVMGESGTFVRLQDDVI</sequence>
<dbReference type="AlphaFoldDB" id="A0A3P6R8T8"/>
<keyword evidence="2" id="KW-1185">Reference proteome</keyword>
<organism evidence="1 2">
    <name type="scientific">Dibothriocephalus latus</name>
    <name type="common">Fish tapeworm</name>
    <name type="synonym">Diphyllobothrium latum</name>
    <dbReference type="NCBI Taxonomy" id="60516"/>
    <lineage>
        <taxon>Eukaryota</taxon>
        <taxon>Metazoa</taxon>
        <taxon>Spiralia</taxon>
        <taxon>Lophotrochozoa</taxon>
        <taxon>Platyhelminthes</taxon>
        <taxon>Cestoda</taxon>
        <taxon>Eucestoda</taxon>
        <taxon>Diphyllobothriidea</taxon>
        <taxon>Diphyllobothriidae</taxon>
        <taxon>Dibothriocephalus</taxon>
    </lineage>
</organism>